<keyword evidence="4" id="KW-0645">Protease</keyword>
<dbReference type="InterPro" id="IPR034122">
    <property type="entry name" value="Retropepsin-like_bacterial"/>
</dbReference>
<name>A0ABW7F293_9BURK</name>
<keyword evidence="2" id="KW-1133">Transmembrane helix</keyword>
<evidence type="ECO:0000256" key="1">
    <source>
        <dbReference type="ARBA" id="ARBA00022801"/>
    </source>
</evidence>
<reference evidence="4 5" key="1">
    <citation type="submission" date="2024-08" db="EMBL/GenBank/DDBJ databases">
        <authorList>
            <person name="Lu H."/>
        </authorList>
    </citation>
    <scope>NUCLEOTIDE SEQUENCE [LARGE SCALE GENOMIC DNA]</scope>
    <source>
        <strain evidence="4 5">LYH14W</strain>
    </source>
</reference>
<dbReference type="InterPro" id="IPR011969">
    <property type="entry name" value="Clan_AA_Asp_peptidase_C"/>
</dbReference>
<dbReference type="Pfam" id="PF13975">
    <property type="entry name" value="gag-asp_proteas"/>
    <property type="match status" value="1"/>
</dbReference>
<dbReference type="GO" id="GO:0006508">
    <property type="term" value="P:proteolysis"/>
    <property type="evidence" value="ECO:0007669"/>
    <property type="project" value="UniProtKB-KW"/>
</dbReference>
<keyword evidence="2" id="KW-0472">Membrane</keyword>
<accession>A0ABW7F293</accession>
<dbReference type="Gene3D" id="2.40.70.10">
    <property type="entry name" value="Acid Proteases"/>
    <property type="match status" value="1"/>
</dbReference>
<evidence type="ECO:0000256" key="2">
    <source>
        <dbReference type="SAM" id="Phobius"/>
    </source>
</evidence>
<dbReference type="CDD" id="cd05483">
    <property type="entry name" value="retropepsin_like_bacteria"/>
    <property type="match status" value="1"/>
</dbReference>
<feature type="domain" description="Peptidase A2" evidence="3">
    <location>
        <begin position="67"/>
        <end position="142"/>
    </location>
</feature>
<protein>
    <submittedName>
        <fullName evidence="4">TIGR02281 family clan AA aspartic protease</fullName>
    </submittedName>
</protein>
<dbReference type="PROSITE" id="PS50175">
    <property type="entry name" value="ASP_PROT_RETROV"/>
    <property type="match status" value="1"/>
</dbReference>
<dbReference type="SUPFAM" id="SSF50630">
    <property type="entry name" value="Acid proteases"/>
    <property type="match status" value="1"/>
</dbReference>
<keyword evidence="1" id="KW-0378">Hydrolase</keyword>
<keyword evidence="5" id="KW-1185">Reference proteome</keyword>
<sequence length="161" mass="17387">MSRQDLPHTFKLMTVWLLVGLVIFLGFKAWEREREASRFQLAGQTIVLTRGADGHFHWPGRVGDIEVDFLVDTGATSTALPQALAERAGLTPLGTVRTQTAGGTANGFAARADITLDGGVRADRLMVAVLPNLGAPLLGMDVLGRLHFSQKPGELRIEAKE</sequence>
<dbReference type="NCBIfam" id="TIGR02281">
    <property type="entry name" value="clan_AA_DTGA"/>
    <property type="match status" value="1"/>
</dbReference>
<dbReference type="PROSITE" id="PS00141">
    <property type="entry name" value="ASP_PROTEASE"/>
    <property type="match status" value="1"/>
</dbReference>
<dbReference type="EMBL" id="JBIGHV010000004">
    <property type="protein sequence ID" value="MFG6430744.1"/>
    <property type="molecule type" value="Genomic_DNA"/>
</dbReference>
<comment type="caution">
    <text evidence="4">The sequence shown here is derived from an EMBL/GenBank/DDBJ whole genome shotgun (WGS) entry which is preliminary data.</text>
</comment>
<gene>
    <name evidence="4" type="ORF">ACG00Y_12520</name>
</gene>
<feature type="transmembrane region" description="Helical" evidence="2">
    <location>
        <begin position="12"/>
        <end position="30"/>
    </location>
</feature>
<dbReference type="Proteomes" id="UP001606210">
    <property type="component" value="Unassembled WGS sequence"/>
</dbReference>
<organism evidence="4 5">
    <name type="scientific">Pelomonas parva</name>
    <dbReference type="NCBI Taxonomy" id="3299032"/>
    <lineage>
        <taxon>Bacteria</taxon>
        <taxon>Pseudomonadati</taxon>
        <taxon>Pseudomonadota</taxon>
        <taxon>Betaproteobacteria</taxon>
        <taxon>Burkholderiales</taxon>
        <taxon>Sphaerotilaceae</taxon>
        <taxon>Roseateles</taxon>
    </lineage>
</organism>
<dbReference type="InterPro" id="IPR021109">
    <property type="entry name" value="Peptidase_aspartic_dom_sf"/>
</dbReference>
<dbReference type="InterPro" id="IPR001995">
    <property type="entry name" value="Peptidase_A2_cat"/>
</dbReference>
<dbReference type="GO" id="GO:0008233">
    <property type="term" value="F:peptidase activity"/>
    <property type="evidence" value="ECO:0007669"/>
    <property type="project" value="UniProtKB-KW"/>
</dbReference>
<evidence type="ECO:0000313" key="4">
    <source>
        <dbReference type="EMBL" id="MFG6430744.1"/>
    </source>
</evidence>
<dbReference type="InterPro" id="IPR001969">
    <property type="entry name" value="Aspartic_peptidase_AS"/>
</dbReference>
<keyword evidence="2" id="KW-0812">Transmembrane</keyword>
<evidence type="ECO:0000259" key="3">
    <source>
        <dbReference type="PROSITE" id="PS50175"/>
    </source>
</evidence>
<proteinExistence type="predicted"/>
<evidence type="ECO:0000313" key="5">
    <source>
        <dbReference type="Proteomes" id="UP001606210"/>
    </source>
</evidence>